<keyword evidence="4 7" id="KW-0812">Transmembrane</keyword>
<dbReference type="GO" id="GO:0015416">
    <property type="term" value="F:ABC-type phosphonate transporter activity"/>
    <property type="evidence" value="ECO:0007669"/>
    <property type="project" value="InterPro"/>
</dbReference>
<proteinExistence type="inferred from homology"/>
<reference evidence="9" key="1">
    <citation type="journal article" date="2014" name="Int. J. Syst. Evol. Microbiol.">
        <title>Complete genome sequence of Corynebacterium casei LMG S-19264T (=DSM 44701T), isolated from a smear-ripened cheese.</title>
        <authorList>
            <consortium name="US DOE Joint Genome Institute (JGI-PGF)"/>
            <person name="Walter F."/>
            <person name="Albersmeier A."/>
            <person name="Kalinowski J."/>
            <person name="Ruckert C."/>
        </authorList>
    </citation>
    <scope>NUCLEOTIDE SEQUENCE</scope>
    <source>
        <strain evidence="9">CGMCC 1.15762</strain>
    </source>
</reference>
<dbReference type="InterPro" id="IPR035906">
    <property type="entry name" value="MetI-like_sf"/>
</dbReference>
<evidence type="ECO:0000256" key="6">
    <source>
        <dbReference type="ARBA" id="ARBA00023136"/>
    </source>
</evidence>
<dbReference type="InterPro" id="IPR005769">
    <property type="entry name" value="PhnE/PtxC"/>
</dbReference>
<dbReference type="InterPro" id="IPR000515">
    <property type="entry name" value="MetI-like"/>
</dbReference>
<feature type="domain" description="ABC transmembrane type-1" evidence="8">
    <location>
        <begin position="84"/>
        <end position="269"/>
    </location>
</feature>
<feature type="transmembrane region" description="Helical" evidence="7">
    <location>
        <begin position="90"/>
        <end position="114"/>
    </location>
</feature>
<keyword evidence="10" id="KW-1185">Reference proteome</keyword>
<dbReference type="CDD" id="cd06261">
    <property type="entry name" value="TM_PBP2"/>
    <property type="match status" value="1"/>
</dbReference>
<keyword evidence="5 7" id="KW-1133">Transmembrane helix</keyword>
<dbReference type="SUPFAM" id="SSF161098">
    <property type="entry name" value="MetI-like"/>
    <property type="match status" value="1"/>
</dbReference>
<evidence type="ECO:0000256" key="4">
    <source>
        <dbReference type="ARBA" id="ARBA00022692"/>
    </source>
</evidence>
<evidence type="ECO:0000256" key="3">
    <source>
        <dbReference type="ARBA" id="ARBA00022475"/>
    </source>
</evidence>
<organism evidence="9 10">
    <name type="scientific">Salipiger pallidus</name>
    <dbReference type="NCBI Taxonomy" id="1775170"/>
    <lineage>
        <taxon>Bacteria</taxon>
        <taxon>Pseudomonadati</taxon>
        <taxon>Pseudomonadota</taxon>
        <taxon>Alphaproteobacteria</taxon>
        <taxon>Rhodobacterales</taxon>
        <taxon>Roseobacteraceae</taxon>
        <taxon>Salipiger</taxon>
    </lineage>
</organism>
<dbReference type="Pfam" id="PF00528">
    <property type="entry name" value="BPD_transp_1"/>
    <property type="match status" value="1"/>
</dbReference>
<keyword evidence="3" id="KW-1003">Cell membrane</keyword>
<evidence type="ECO:0000313" key="9">
    <source>
        <dbReference type="EMBL" id="GGG62285.1"/>
    </source>
</evidence>
<feature type="transmembrane region" description="Helical" evidence="7">
    <location>
        <begin position="217"/>
        <end position="235"/>
    </location>
</feature>
<protein>
    <submittedName>
        <fullName evidence="9">Phosphonate ABC transporter, permease protein PhnE</fullName>
    </submittedName>
</protein>
<feature type="transmembrane region" description="Helical" evidence="7">
    <location>
        <begin position="135"/>
        <end position="159"/>
    </location>
</feature>
<evidence type="ECO:0000313" key="10">
    <source>
        <dbReference type="Proteomes" id="UP000617145"/>
    </source>
</evidence>
<reference evidence="9" key="2">
    <citation type="submission" date="2020-09" db="EMBL/GenBank/DDBJ databases">
        <authorList>
            <person name="Sun Q."/>
            <person name="Zhou Y."/>
        </authorList>
    </citation>
    <scope>NUCLEOTIDE SEQUENCE</scope>
    <source>
        <strain evidence="9">CGMCC 1.15762</strain>
    </source>
</reference>
<dbReference type="Proteomes" id="UP000617145">
    <property type="component" value="Unassembled WGS sequence"/>
</dbReference>
<dbReference type="Gene3D" id="1.10.3720.10">
    <property type="entry name" value="MetI-like"/>
    <property type="match status" value="1"/>
</dbReference>
<evidence type="ECO:0000259" key="8">
    <source>
        <dbReference type="PROSITE" id="PS50928"/>
    </source>
</evidence>
<accession>A0A8J3EF89</accession>
<evidence type="ECO:0000256" key="7">
    <source>
        <dbReference type="RuleBase" id="RU363032"/>
    </source>
</evidence>
<dbReference type="NCBIfam" id="TIGR01097">
    <property type="entry name" value="PhnE"/>
    <property type="match status" value="1"/>
</dbReference>
<dbReference type="RefSeq" id="WP_188788590.1">
    <property type="nucleotide sequence ID" value="NZ_BMJV01000001.1"/>
</dbReference>
<evidence type="ECO:0000256" key="1">
    <source>
        <dbReference type="ARBA" id="ARBA00004651"/>
    </source>
</evidence>
<name>A0A8J3EF89_9RHOB</name>
<dbReference type="GO" id="GO:0005886">
    <property type="term" value="C:plasma membrane"/>
    <property type="evidence" value="ECO:0007669"/>
    <property type="project" value="UniProtKB-SubCell"/>
</dbReference>
<gene>
    <name evidence="9" type="ORF">GCM10011415_05680</name>
</gene>
<sequence length="286" mass="30823">MPDIEIIHDRYMEHTRRKRLYGGMLLAVFVALMAGGFMTADARNAGGFWDGLGAIFDFPAGVISEAVEKAHTLPATMLEYLPALVETVNIAAVATLIGAGGGIVLSMLATRGLARWPRAIPLFRRIMDVMRAVPEIVIALVLIFVLGGGPVPAMIAIAFHTIGALGKLFSEVNENASLKPVEGLESVGARWAQRMVLGVMPQVAPNYLSYALLRFEINIRASAILGFVGAGGIGYELKNAIAWGIGRYDQAAAIFILLFLTIVVVDQLSSHLRDLLTHGRKKEMLA</sequence>
<evidence type="ECO:0000256" key="2">
    <source>
        <dbReference type="ARBA" id="ARBA00022448"/>
    </source>
</evidence>
<feature type="transmembrane region" description="Helical" evidence="7">
    <location>
        <begin position="20"/>
        <end position="40"/>
    </location>
</feature>
<dbReference type="AlphaFoldDB" id="A0A8J3EF89"/>
<dbReference type="PROSITE" id="PS50928">
    <property type="entry name" value="ABC_TM1"/>
    <property type="match status" value="1"/>
</dbReference>
<evidence type="ECO:0000256" key="5">
    <source>
        <dbReference type="ARBA" id="ARBA00022989"/>
    </source>
</evidence>
<dbReference type="PANTHER" id="PTHR30043">
    <property type="entry name" value="PHOSPHONATES TRANSPORT SYSTEM PERMEASE PROTEIN"/>
    <property type="match status" value="1"/>
</dbReference>
<comment type="similarity">
    <text evidence="7">Belongs to the binding-protein-dependent transport system permease family.</text>
</comment>
<dbReference type="EMBL" id="BMJV01000001">
    <property type="protein sequence ID" value="GGG62285.1"/>
    <property type="molecule type" value="Genomic_DNA"/>
</dbReference>
<comment type="caution">
    <text evidence="9">The sequence shown here is derived from an EMBL/GenBank/DDBJ whole genome shotgun (WGS) entry which is preliminary data.</text>
</comment>
<keyword evidence="6 7" id="KW-0472">Membrane</keyword>
<keyword evidence="2 7" id="KW-0813">Transport</keyword>
<feature type="transmembrane region" description="Helical" evidence="7">
    <location>
        <begin position="247"/>
        <end position="265"/>
    </location>
</feature>
<comment type="subcellular location">
    <subcellularLocation>
        <location evidence="1 7">Cell membrane</location>
        <topology evidence="1 7">Multi-pass membrane protein</topology>
    </subcellularLocation>
</comment>
<dbReference type="PANTHER" id="PTHR30043:SF1">
    <property type="entry name" value="ABC TRANSPORT SYSTEM PERMEASE PROTEIN P69"/>
    <property type="match status" value="1"/>
</dbReference>